<keyword evidence="1" id="KW-1133">Transmembrane helix</keyword>
<protein>
    <submittedName>
        <fullName evidence="4">FecR family protein</fullName>
    </submittedName>
</protein>
<evidence type="ECO:0000259" key="3">
    <source>
        <dbReference type="Pfam" id="PF16344"/>
    </source>
</evidence>
<dbReference type="Pfam" id="PF04773">
    <property type="entry name" value="FecR"/>
    <property type="match status" value="1"/>
</dbReference>
<dbReference type="RefSeq" id="WP_379845601.1">
    <property type="nucleotide sequence ID" value="NZ_JBHSMA010000003.1"/>
</dbReference>
<dbReference type="InterPro" id="IPR006860">
    <property type="entry name" value="FecR"/>
</dbReference>
<proteinExistence type="predicted"/>
<evidence type="ECO:0000256" key="1">
    <source>
        <dbReference type="SAM" id="Phobius"/>
    </source>
</evidence>
<evidence type="ECO:0000313" key="5">
    <source>
        <dbReference type="Proteomes" id="UP001596106"/>
    </source>
</evidence>
<dbReference type="Pfam" id="PF16344">
    <property type="entry name" value="FecR_C"/>
    <property type="match status" value="1"/>
</dbReference>
<keyword evidence="1" id="KW-0472">Membrane</keyword>
<feature type="domain" description="Protein FecR C-terminal" evidence="3">
    <location>
        <begin position="272"/>
        <end position="338"/>
    </location>
</feature>
<accession>A0ABW0ICW4</accession>
<feature type="transmembrane region" description="Helical" evidence="1">
    <location>
        <begin position="101"/>
        <end position="119"/>
    </location>
</feature>
<keyword evidence="1" id="KW-0812">Transmembrane</keyword>
<dbReference type="Gene3D" id="3.55.50.30">
    <property type="match status" value="1"/>
</dbReference>
<name>A0ABW0ICW4_9BACT</name>
<evidence type="ECO:0000313" key="4">
    <source>
        <dbReference type="EMBL" id="MFC5410297.1"/>
    </source>
</evidence>
<feature type="domain" description="FecR protein" evidence="2">
    <location>
        <begin position="125"/>
        <end position="222"/>
    </location>
</feature>
<organism evidence="4 5">
    <name type="scientific">Larkinella bovis</name>
    <dbReference type="NCBI Taxonomy" id="683041"/>
    <lineage>
        <taxon>Bacteria</taxon>
        <taxon>Pseudomonadati</taxon>
        <taxon>Bacteroidota</taxon>
        <taxon>Cytophagia</taxon>
        <taxon>Cytophagales</taxon>
        <taxon>Spirosomataceae</taxon>
        <taxon>Larkinella</taxon>
    </lineage>
</organism>
<dbReference type="EMBL" id="JBHSMA010000003">
    <property type="protein sequence ID" value="MFC5410297.1"/>
    <property type="molecule type" value="Genomic_DNA"/>
</dbReference>
<keyword evidence="5" id="KW-1185">Reference proteome</keyword>
<dbReference type="InterPro" id="IPR012373">
    <property type="entry name" value="Ferrdict_sens_TM"/>
</dbReference>
<reference evidence="5" key="1">
    <citation type="journal article" date="2019" name="Int. J. Syst. Evol. Microbiol.">
        <title>The Global Catalogue of Microorganisms (GCM) 10K type strain sequencing project: providing services to taxonomists for standard genome sequencing and annotation.</title>
        <authorList>
            <consortium name="The Broad Institute Genomics Platform"/>
            <consortium name="The Broad Institute Genome Sequencing Center for Infectious Disease"/>
            <person name="Wu L."/>
            <person name="Ma J."/>
        </authorList>
    </citation>
    <scope>NUCLEOTIDE SEQUENCE [LARGE SCALE GENOMIC DNA]</scope>
    <source>
        <strain evidence="5">CCUG 55250</strain>
    </source>
</reference>
<dbReference type="PIRSF" id="PIRSF018266">
    <property type="entry name" value="FecR"/>
    <property type="match status" value="1"/>
</dbReference>
<sequence length="342" mass="39016">MNYLSHEPEELATDTFFCRWVLQPDTETETFWQDWLQTYPHKAREISLARQLVLLAAEDNDADPSEQTIGRMWTNIQQNRQEAAPEVVHPATRQRFFRIQWVAAAVVILCLSIGGYLFYQNRTITHTTAYGESQRLQLPDGSVVILNAHSELRMAANWNRTATREVWLTGEAFFNVSKQRQHGQPVKFLVHTDDLDVEVKGTQFNVNTRKEQTKVVLSEGHVSLQLKGNANQKPLHLKPGDAVAFSKERRQLAVQHLADTSPIHSWTDNRWMLNDATLQEVASLIEENYGLKVKFQTDSLTQLSVNGVIPTDNLKDLLGTLESILDVHIDRKSDRIIITAIP</sequence>
<comment type="caution">
    <text evidence="4">The sequence shown here is derived from an EMBL/GenBank/DDBJ whole genome shotgun (WGS) entry which is preliminary data.</text>
</comment>
<dbReference type="PANTHER" id="PTHR30273:SF2">
    <property type="entry name" value="PROTEIN FECR"/>
    <property type="match status" value="1"/>
</dbReference>
<dbReference type="Proteomes" id="UP001596106">
    <property type="component" value="Unassembled WGS sequence"/>
</dbReference>
<dbReference type="Gene3D" id="2.60.120.1440">
    <property type="match status" value="1"/>
</dbReference>
<dbReference type="PANTHER" id="PTHR30273">
    <property type="entry name" value="PERIPLASMIC SIGNAL SENSOR AND SIGMA FACTOR ACTIVATOR FECR-RELATED"/>
    <property type="match status" value="1"/>
</dbReference>
<dbReference type="InterPro" id="IPR032508">
    <property type="entry name" value="FecR_C"/>
</dbReference>
<gene>
    <name evidence="4" type="ORF">ACFPMF_13305</name>
</gene>
<evidence type="ECO:0000259" key="2">
    <source>
        <dbReference type="Pfam" id="PF04773"/>
    </source>
</evidence>